<sequence>MKQSQLVRQLKSLRELKPSDNWVSFTKERIFAAEPELIGLRAGLLSFFPVFRYKLALAPIISVLVLIGLFGFTQNTIPGDFLFSVKKMTENAQVTFSSNVEKPKTQLKLANRRLEELTRIAEGNQARNLDPAIKEFQSNIVQAAKDLAAFDINVTSSDPLVIKELVAETKKLTENKEKVESVLGTIIGDTGELDNAILQIEKQTAAYLIAELEKSTLSEKKAQLLIQARDDFNAGNYATSLEKIWILFNKN</sequence>
<organism evidence="3 4">
    <name type="scientific">Candidatus Nealsonbacteria bacterium RIFCSPHIGHO2_01_FULL_43_31</name>
    <dbReference type="NCBI Taxonomy" id="1801665"/>
    <lineage>
        <taxon>Bacteria</taxon>
        <taxon>Candidatus Nealsoniibacteriota</taxon>
    </lineage>
</organism>
<evidence type="ECO:0000313" key="4">
    <source>
        <dbReference type="Proteomes" id="UP000178721"/>
    </source>
</evidence>
<accession>A0A1G2E2D9</accession>
<evidence type="ECO:0000313" key="3">
    <source>
        <dbReference type="EMBL" id="OGZ19973.1"/>
    </source>
</evidence>
<feature type="transmembrane region" description="Helical" evidence="1">
    <location>
        <begin position="55"/>
        <end position="73"/>
    </location>
</feature>
<keyword evidence="1" id="KW-0812">Transmembrane</keyword>
<dbReference type="EMBL" id="MHMA01000029">
    <property type="protein sequence ID" value="OGZ19973.1"/>
    <property type="molecule type" value="Genomic_DNA"/>
</dbReference>
<proteinExistence type="predicted"/>
<gene>
    <name evidence="3" type="ORF">A2654_02035</name>
</gene>
<reference evidence="3 4" key="1">
    <citation type="journal article" date="2016" name="Nat. Commun.">
        <title>Thousands of microbial genomes shed light on interconnected biogeochemical processes in an aquifer system.</title>
        <authorList>
            <person name="Anantharaman K."/>
            <person name="Brown C.T."/>
            <person name="Hug L.A."/>
            <person name="Sharon I."/>
            <person name="Castelle C.J."/>
            <person name="Probst A.J."/>
            <person name="Thomas B.C."/>
            <person name="Singh A."/>
            <person name="Wilkins M.J."/>
            <person name="Karaoz U."/>
            <person name="Brodie E.L."/>
            <person name="Williams K.H."/>
            <person name="Hubbard S.S."/>
            <person name="Banfield J.F."/>
        </authorList>
    </citation>
    <scope>NUCLEOTIDE SEQUENCE [LARGE SCALE GENOMIC DNA]</scope>
</reference>
<comment type="caution">
    <text evidence="3">The sequence shown here is derived from an EMBL/GenBank/DDBJ whole genome shotgun (WGS) entry which is preliminary data.</text>
</comment>
<dbReference type="Pfam" id="PF18915">
    <property type="entry name" value="DUF5667"/>
    <property type="match status" value="1"/>
</dbReference>
<evidence type="ECO:0000259" key="2">
    <source>
        <dbReference type="Pfam" id="PF18915"/>
    </source>
</evidence>
<feature type="domain" description="DUF5667" evidence="2">
    <location>
        <begin position="76"/>
        <end position="180"/>
    </location>
</feature>
<keyword evidence="1" id="KW-1133">Transmembrane helix</keyword>
<dbReference type="InterPro" id="IPR043725">
    <property type="entry name" value="DUF5667"/>
</dbReference>
<name>A0A1G2E2D9_9BACT</name>
<evidence type="ECO:0000256" key="1">
    <source>
        <dbReference type="SAM" id="Phobius"/>
    </source>
</evidence>
<dbReference type="Proteomes" id="UP000178721">
    <property type="component" value="Unassembled WGS sequence"/>
</dbReference>
<keyword evidence="1" id="KW-0472">Membrane</keyword>
<protein>
    <recommendedName>
        <fullName evidence="2">DUF5667 domain-containing protein</fullName>
    </recommendedName>
</protein>
<dbReference type="AlphaFoldDB" id="A0A1G2E2D9"/>